<organism evidence="2">
    <name type="scientific">Pelargonium hybrid cultivar</name>
    <dbReference type="NCBI Taxonomy" id="2986566"/>
    <lineage>
        <taxon>Eukaryota</taxon>
        <taxon>Viridiplantae</taxon>
        <taxon>Streptophyta</taxon>
        <taxon>Embryophyta</taxon>
        <taxon>Tracheophyta</taxon>
        <taxon>Spermatophyta</taxon>
        <taxon>Magnoliopsida</taxon>
        <taxon>eudicotyledons</taxon>
        <taxon>Gunneridae</taxon>
        <taxon>Pentapetalae</taxon>
        <taxon>rosids</taxon>
        <taxon>malvids</taxon>
        <taxon>Geraniales</taxon>
        <taxon>Geraniaceae</taxon>
        <taxon>Pelargonium</taxon>
    </lineage>
</organism>
<name>A0AA49K7K9_9ROSI</name>
<evidence type="ECO:0000259" key="1">
    <source>
        <dbReference type="Pfam" id="PF22917"/>
    </source>
</evidence>
<dbReference type="CDD" id="cd08948">
    <property type="entry name" value="5beta-POR_like_SDR_a"/>
    <property type="match status" value="1"/>
</dbReference>
<gene>
    <name evidence="2" type="primary">PhCIR1b</name>
</gene>
<dbReference type="Gene3D" id="3.40.50.720">
    <property type="entry name" value="NAD(P)-binding Rossmann-like Domain"/>
    <property type="match status" value="1"/>
</dbReference>
<evidence type="ECO:0000313" key="2">
    <source>
        <dbReference type="EMBL" id="WLD25709.1"/>
    </source>
</evidence>
<dbReference type="SUPFAM" id="SSF51735">
    <property type="entry name" value="NAD(P)-binding Rossmann-fold domains"/>
    <property type="match status" value="1"/>
</dbReference>
<dbReference type="PANTHER" id="PTHR32487:SF13">
    <property type="entry name" value="LOW QUALITY PROTEIN: IRIDOID SYNTHASE-LIKE"/>
    <property type="match status" value="1"/>
</dbReference>
<dbReference type="InterPro" id="IPR036291">
    <property type="entry name" value="NAD(P)-bd_dom_sf"/>
</dbReference>
<dbReference type="GO" id="GO:0006629">
    <property type="term" value="P:lipid metabolic process"/>
    <property type="evidence" value="ECO:0007669"/>
    <property type="project" value="UniProtKB-ARBA"/>
</dbReference>
<proteinExistence type="evidence at transcript level"/>
<accession>A0AA49K7K9</accession>
<feature type="domain" description="PRISE-like Rossmann-fold" evidence="1">
    <location>
        <begin position="77"/>
        <end position="368"/>
    </location>
</feature>
<dbReference type="GO" id="GO:0016627">
    <property type="term" value="F:oxidoreductase activity, acting on the CH-CH group of donors"/>
    <property type="evidence" value="ECO:0007669"/>
    <property type="project" value="UniProtKB-ARBA"/>
</dbReference>
<sequence>MESEPVALIVGVTGMTGLSLAEALKSPTALGGPWKVFGAARRPMPTWFPSTNVDKYITFNSTNVDDTRRQLSLLRHQISHVFWVALSANTNEEDNISTNSTMLANVLNTLLEPPSRLRHVTLQTGTKHYLGPLFDPTHHGVTHDPPFHEDLPRLPYRNFYYALEDMTASYVPSITYSIHRPCYIIGASSRSTYNLLLAIAIYAAICRHEGVPFKYPGNQFTWEHLYDFTDASLLAEHHIWAAVTDKAHNEAFNCTNGDVFMWKSLWKALSNIFNVEFVEFNESDRFDIVELMKEKGQVWDAIVEKHGLCKAKLEEICCFDILKFSVNVEVQFVSSMNKSRDFGFVGYVDTFKSIQLWVNRLRRMKVIP</sequence>
<dbReference type="PANTHER" id="PTHR32487">
    <property type="entry name" value="3-OXO-DELTA(4,5)-STEROID 5-BETA-REDUCTASE"/>
    <property type="match status" value="1"/>
</dbReference>
<dbReference type="InterPro" id="IPR055222">
    <property type="entry name" value="PRISE-like_Rossmann-fold"/>
</dbReference>
<protein>
    <submittedName>
        <fullName evidence="2">Citral reductase 1b</fullName>
    </submittedName>
</protein>
<dbReference type="EMBL" id="OP680525">
    <property type="protein sequence ID" value="WLD25709.1"/>
    <property type="molecule type" value="mRNA"/>
</dbReference>
<dbReference type="AlphaFoldDB" id="A0AA49K7K9"/>
<dbReference type="Pfam" id="PF22917">
    <property type="entry name" value="PRISE"/>
    <property type="match status" value="1"/>
</dbReference>
<reference evidence="2" key="1">
    <citation type="submission" date="2022-10" db="EMBL/GenBank/DDBJ databases">
        <title>Citronellol biosynthesis in Pelargonium species, new P5BRs enzymes that control the biosynthetic pathway and the ratio of (R)- and (S)-citronellol isomers.</title>
        <authorList>
            <person name="Martinelli L."/>
            <person name="Saint-Marcoux D."/>
            <person name="Jullien F."/>
        </authorList>
    </citation>
    <scope>NUCLEOTIDE SEQUENCE</scope>
    <source>
        <tissue evidence="2">Leaves</tissue>
    </source>
</reference>